<dbReference type="InterPro" id="IPR011009">
    <property type="entry name" value="Kinase-like_dom_sf"/>
</dbReference>
<dbReference type="Gene3D" id="3.30.200.20">
    <property type="entry name" value="Phosphorylase Kinase, domain 1"/>
    <property type="match status" value="1"/>
</dbReference>
<protein>
    <submittedName>
        <fullName evidence="1">Uncharacterized protein</fullName>
    </submittedName>
</protein>
<dbReference type="EMBL" id="CM018046">
    <property type="protein sequence ID" value="KAA8525205.1"/>
    <property type="molecule type" value="Genomic_DNA"/>
</dbReference>
<evidence type="ECO:0000313" key="1">
    <source>
        <dbReference type="EMBL" id="KAA8525205.1"/>
    </source>
</evidence>
<dbReference type="Proteomes" id="UP000325577">
    <property type="component" value="Linkage Group LG3"/>
</dbReference>
<dbReference type="SUPFAM" id="SSF56112">
    <property type="entry name" value="Protein kinase-like (PK-like)"/>
    <property type="match status" value="1"/>
</dbReference>
<sequence>MMKTVCDDGNWERHDNEDGDVVELCKGLFKKWVKLDNSNFSAETISGGITNLLLKVSVKEENGNIVNMTVKLYGPNTEYVINHGRELQTS</sequence>
<name>A0A5J5A2A5_9ASTE</name>
<organism evidence="1 2">
    <name type="scientific">Nyssa sinensis</name>
    <dbReference type="NCBI Taxonomy" id="561372"/>
    <lineage>
        <taxon>Eukaryota</taxon>
        <taxon>Viridiplantae</taxon>
        <taxon>Streptophyta</taxon>
        <taxon>Embryophyta</taxon>
        <taxon>Tracheophyta</taxon>
        <taxon>Spermatophyta</taxon>
        <taxon>Magnoliopsida</taxon>
        <taxon>eudicotyledons</taxon>
        <taxon>Gunneridae</taxon>
        <taxon>Pentapetalae</taxon>
        <taxon>asterids</taxon>
        <taxon>Cornales</taxon>
        <taxon>Nyssaceae</taxon>
        <taxon>Nyssa</taxon>
    </lineage>
</organism>
<dbReference type="AlphaFoldDB" id="A0A5J5A2A5"/>
<accession>A0A5J5A2A5</accession>
<evidence type="ECO:0000313" key="2">
    <source>
        <dbReference type="Proteomes" id="UP000325577"/>
    </source>
</evidence>
<gene>
    <name evidence="1" type="ORF">F0562_006931</name>
</gene>
<keyword evidence="2" id="KW-1185">Reference proteome</keyword>
<dbReference type="OrthoDB" id="1717691at2759"/>
<proteinExistence type="predicted"/>
<reference evidence="1 2" key="1">
    <citation type="submission" date="2019-09" db="EMBL/GenBank/DDBJ databases">
        <title>A chromosome-level genome assembly of the Chinese tupelo Nyssa sinensis.</title>
        <authorList>
            <person name="Yang X."/>
            <person name="Kang M."/>
            <person name="Yang Y."/>
            <person name="Xiong H."/>
            <person name="Wang M."/>
            <person name="Zhang Z."/>
            <person name="Wang Z."/>
            <person name="Wu H."/>
            <person name="Ma T."/>
            <person name="Liu J."/>
            <person name="Xi Z."/>
        </authorList>
    </citation>
    <scope>NUCLEOTIDE SEQUENCE [LARGE SCALE GENOMIC DNA]</scope>
    <source>
        <strain evidence="1">J267</strain>
        <tissue evidence="1">Leaf</tissue>
    </source>
</reference>